<accession>A0A3G4ZTQ1</accession>
<dbReference type="EMBL" id="MK071998">
    <property type="protein sequence ID" value="AYV76799.1"/>
    <property type="molecule type" value="Genomic_DNA"/>
</dbReference>
<name>A0A3G4ZTQ1_9VIRU</name>
<proteinExistence type="predicted"/>
<sequence>MISQSRIIKLPLSLRTFSNLGYSSYFTGKLDELKNNTIDITQAQLQLALESGIDQAINALNLIEKQLNTLDKEVVTTVTLNTGILQITFSSFTNSTKSTAKKQ</sequence>
<organism evidence="1">
    <name type="scientific">Barrevirus sp</name>
    <dbReference type="NCBI Taxonomy" id="2487763"/>
    <lineage>
        <taxon>Viruses</taxon>
        <taxon>Varidnaviria</taxon>
        <taxon>Bamfordvirae</taxon>
        <taxon>Nucleocytoviricota</taxon>
        <taxon>Megaviricetes</taxon>
        <taxon>Imitervirales</taxon>
        <taxon>Mimiviridae</taxon>
        <taxon>Klosneuvirinae</taxon>
    </lineage>
</organism>
<gene>
    <name evidence="1" type="ORF">Barrevirus1_21</name>
</gene>
<reference evidence="1" key="1">
    <citation type="submission" date="2018-10" db="EMBL/GenBank/DDBJ databases">
        <title>Hidden diversity of soil giant viruses.</title>
        <authorList>
            <person name="Schulz F."/>
            <person name="Alteio L."/>
            <person name="Goudeau D."/>
            <person name="Ryan E.M."/>
            <person name="Malmstrom R.R."/>
            <person name="Blanchard J."/>
            <person name="Woyke T."/>
        </authorList>
    </citation>
    <scope>NUCLEOTIDE SEQUENCE</scope>
    <source>
        <strain evidence="1">BAV1</strain>
    </source>
</reference>
<protein>
    <submittedName>
        <fullName evidence="1">Uncharacterized protein</fullName>
    </submittedName>
</protein>
<evidence type="ECO:0000313" key="1">
    <source>
        <dbReference type="EMBL" id="AYV76799.1"/>
    </source>
</evidence>